<dbReference type="EMBL" id="DTIY01000053">
    <property type="protein sequence ID" value="HGY39662.1"/>
    <property type="molecule type" value="Genomic_DNA"/>
</dbReference>
<sequence length="288" mass="32626">MQVRRFLSRYWLLFPALAFYGVFLVYPMVFSFIVSLYRWDGLSPSKVFIGLRNYVRFFSDPTSLLVLKNNLTWMAFMLSIPVALGLILAVILNEKVPGRTFFRAAFYSPAVLPLVAVGIIWSWIYNPTFGAINSFFRIIGLPHLARNWLSDPSVALYSVILTGIWQGTGFPMLLFLAGLQTIPRELYEAADIDGATGVQKFFYITIPSLRETFVVVISLLMIGSLKVFDLIYVMTWGGPGNFTQVLSTWMYFNTFVYHKAGFGSAIAWITAATSLGVAYPYIRIMSRR</sequence>
<feature type="transmembrane region" description="Helical" evidence="7">
    <location>
        <begin position="255"/>
        <end position="282"/>
    </location>
</feature>
<dbReference type="Pfam" id="PF00528">
    <property type="entry name" value="BPD_transp_1"/>
    <property type="match status" value="1"/>
</dbReference>
<dbReference type="InterPro" id="IPR051393">
    <property type="entry name" value="ABC_transporter_permease"/>
</dbReference>
<keyword evidence="3" id="KW-1003">Cell membrane</keyword>
<gene>
    <name evidence="9" type="ORF">ENW11_07660</name>
</gene>
<dbReference type="AlphaFoldDB" id="A0A7V4WLQ6"/>
<dbReference type="Gene3D" id="1.10.3720.10">
    <property type="entry name" value="MetI-like"/>
    <property type="match status" value="1"/>
</dbReference>
<dbReference type="InterPro" id="IPR035906">
    <property type="entry name" value="MetI-like_sf"/>
</dbReference>
<feature type="transmembrane region" description="Helical" evidence="7">
    <location>
        <begin position="213"/>
        <end position="235"/>
    </location>
</feature>
<evidence type="ECO:0000256" key="7">
    <source>
        <dbReference type="RuleBase" id="RU363032"/>
    </source>
</evidence>
<dbReference type="GO" id="GO:0005886">
    <property type="term" value="C:plasma membrane"/>
    <property type="evidence" value="ECO:0007669"/>
    <property type="project" value="UniProtKB-SubCell"/>
</dbReference>
<evidence type="ECO:0000259" key="8">
    <source>
        <dbReference type="PROSITE" id="PS50928"/>
    </source>
</evidence>
<evidence type="ECO:0000256" key="1">
    <source>
        <dbReference type="ARBA" id="ARBA00004651"/>
    </source>
</evidence>
<feature type="transmembrane region" description="Helical" evidence="7">
    <location>
        <begin position="71"/>
        <end position="92"/>
    </location>
</feature>
<dbReference type="PANTHER" id="PTHR30193:SF37">
    <property type="entry name" value="INNER MEMBRANE ABC TRANSPORTER PERMEASE PROTEIN YCJO"/>
    <property type="match status" value="1"/>
</dbReference>
<keyword evidence="4 7" id="KW-0812">Transmembrane</keyword>
<comment type="caution">
    <text evidence="9">The sequence shown here is derived from an EMBL/GenBank/DDBJ whole genome shotgun (WGS) entry which is preliminary data.</text>
</comment>
<dbReference type="SUPFAM" id="SSF161098">
    <property type="entry name" value="MetI-like"/>
    <property type="match status" value="1"/>
</dbReference>
<keyword evidence="2 7" id="KW-0813">Transport</keyword>
<comment type="similarity">
    <text evidence="7">Belongs to the binding-protein-dependent transport system permease family.</text>
</comment>
<comment type="subcellular location">
    <subcellularLocation>
        <location evidence="1 7">Cell membrane</location>
        <topology evidence="1 7">Multi-pass membrane protein</topology>
    </subcellularLocation>
</comment>
<feature type="transmembrane region" description="Helical" evidence="7">
    <location>
        <begin position="154"/>
        <end position="177"/>
    </location>
</feature>
<evidence type="ECO:0000256" key="6">
    <source>
        <dbReference type="ARBA" id="ARBA00023136"/>
    </source>
</evidence>
<name>A0A7V4WLQ6_9BACT</name>
<evidence type="ECO:0000256" key="4">
    <source>
        <dbReference type="ARBA" id="ARBA00022692"/>
    </source>
</evidence>
<protein>
    <submittedName>
        <fullName evidence="9">Sugar ABC transporter permease</fullName>
    </submittedName>
</protein>
<evidence type="ECO:0000256" key="5">
    <source>
        <dbReference type="ARBA" id="ARBA00022989"/>
    </source>
</evidence>
<feature type="transmembrane region" description="Helical" evidence="7">
    <location>
        <begin position="12"/>
        <end position="37"/>
    </location>
</feature>
<feature type="domain" description="ABC transmembrane type-1" evidence="8">
    <location>
        <begin position="67"/>
        <end position="281"/>
    </location>
</feature>
<keyword evidence="6 7" id="KW-0472">Membrane</keyword>
<dbReference type="InterPro" id="IPR000515">
    <property type="entry name" value="MetI-like"/>
</dbReference>
<evidence type="ECO:0000313" key="9">
    <source>
        <dbReference type="EMBL" id="HGY39662.1"/>
    </source>
</evidence>
<feature type="transmembrane region" description="Helical" evidence="7">
    <location>
        <begin position="104"/>
        <end position="124"/>
    </location>
</feature>
<keyword evidence="5 7" id="KW-1133">Transmembrane helix</keyword>
<evidence type="ECO:0000256" key="2">
    <source>
        <dbReference type="ARBA" id="ARBA00022448"/>
    </source>
</evidence>
<organism evidence="9">
    <name type="scientific">Candidatus Caldatribacterium saccharofermentans</name>
    <dbReference type="NCBI Taxonomy" id="1454753"/>
    <lineage>
        <taxon>Bacteria</taxon>
        <taxon>Pseudomonadati</taxon>
        <taxon>Atribacterota</taxon>
        <taxon>Atribacteria</taxon>
        <taxon>Atribacterales</taxon>
        <taxon>Candidatus Caldatribacteriaceae</taxon>
        <taxon>Candidatus Caldatribacterium</taxon>
    </lineage>
</organism>
<dbReference type="GO" id="GO:0055085">
    <property type="term" value="P:transmembrane transport"/>
    <property type="evidence" value="ECO:0007669"/>
    <property type="project" value="InterPro"/>
</dbReference>
<dbReference type="PROSITE" id="PS50928">
    <property type="entry name" value="ABC_TM1"/>
    <property type="match status" value="1"/>
</dbReference>
<evidence type="ECO:0000256" key="3">
    <source>
        <dbReference type="ARBA" id="ARBA00022475"/>
    </source>
</evidence>
<accession>A0A7V4WLQ6</accession>
<proteinExistence type="inferred from homology"/>
<dbReference type="PANTHER" id="PTHR30193">
    <property type="entry name" value="ABC TRANSPORTER PERMEASE PROTEIN"/>
    <property type="match status" value="1"/>
</dbReference>
<dbReference type="CDD" id="cd06261">
    <property type="entry name" value="TM_PBP2"/>
    <property type="match status" value="1"/>
</dbReference>
<reference evidence="9" key="1">
    <citation type="journal article" date="2020" name="mSystems">
        <title>Genome- and Community-Level Interaction Insights into Carbon Utilization and Element Cycling Functions of Hydrothermarchaeota in Hydrothermal Sediment.</title>
        <authorList>
            <person name="Zhou Z."/>
            <person name="Liu Y."/>
            <person name="Xu W."/>
            <person name="Pan J."/>
            <person name="Luo Z.H."/>
            <person name="Li M."/>
        </authorList>
    </citation>
    <scope>NUCLEOTIDE SEQUENCE [LARGE SCALE GENOMIC DNA]</scope>
    <source>
        <strain evidence="9">SpSt-82</strain>
    </source>
</reference>